<sequence length="86" mass="9930">MSDSHPDITTGREGFEQFVRKQLNFLRTSISNVLENQIIITKRLDEYETRMGRADNLYAEHSKSIEFAHTGIIDIKKENTKLSAQC</sequence>
<evidence type="ECO:0000313" key="2">
    <source>
        <dbReference type="Proteomes" id="UP000828390"/>
    </source>
</evidence>
<reference evidence="1" key="2">
    <citation type="submission" date="2020-11" db="EMBL/GenBank/DDBJ databases">
        <authorList>
            <person name="McCartney M.A."/>
            <person name="Auch B."/>
            <person name="Kono T."/>
            <person name="Mallez S."/>
            <person name="Becker A."/>
            <person name="Gohl D.M."/>
            <person name="Silverstein K.A.T."/>
            <person name="Koren S."/>
            <person name="Bechman K.B."/>
            <person name="Herman A."/>
            <person name="Abrahante J.E."/>
            <person name="Garbe J."/>
        </authorList>
    </citation>
    <scope>NUCLEOTIDE SEQUENCE</scope>
    <source>
        <strain evidence="1">Duluth1</strain>
        <tissue evidence="1">Whole animal</tissue>
    </source>
</reference>
<keyword evidence="2" id="KW-1185">Reference proteome</keyword>
<comment type="caution">
    <text evidence="1">The sequence shown here is derived from an EMBL/GenBank/DDBJ whole genome shotgun (WGS) entry which is preliminary data.</text>
</comment>
<dbReference type="EMBL" id="JAIWYP010000011">
    <property type="protein sequence ID" value="KAH3735222.1"/>
    <property type="molecule type" value="Genomic_DNA"/>
</dbReference>
<protein>
    <submittedName>
        <fullName evidence="1">Uncharacterized protein</fullName>
    </submittedName>
</protein>
<gene>
    <name evidence="1" type="ORF">DPMN_041684</name>
</gene>
<name>A0A9D4CZ89_DREPO</name>
<dbReference type="Proteomes" id="UP000828390">
    <property type="component" value="Unassembled WGS sequence"/>
</dbReference>
<proteinExistence type="predicted"/>
<organism evidence="1 2">
    <name type="scientific">Dreissena polymorpha</name>
    <name type="common">Zebra mussel</name>
    <name type="synonym">Mytilus polymorpha</name>
    <dbReference type="NCBI Taxonomy" id="45954"/>
    <lineage>
        <taxon>Eukaryota</taxon>
        <taxon>Metazoa</taxon>
        <taxon>Spiralia</taxon>
        <taxon>Lophotrochozoa</taxon>
        <taxon>Mollusca</taxon>
        <taxon>Bivalvia</taxon>
        <taxon>Autobranchia</taxon>
        <taxon>Heteroconchia</taxon>
        <taxon>Euheterodonta</taxon>
        <taxon>Imparidentia</taxon>
        <taxon>Neoheterodontei</taxon>
        <taxon>Myida</taxon>
        <taxon>Dreissenoidea</taxon>
        <taxon>Dreissenidae</taxon>
        <taxon>Dreissena</taxon>
    </lineage>
</organism>
<accession>A0A9D4CZ89</accession>
<reference evidence="1" key="1">
    <citation type="journal article" date="2019" name="bioRxiv">
        <title>The Genome of the Zebra Mussel, Dreissena polymorpha: A Resource for Invasive Species Research.</title>
        <authorList>
            <person name="McCartney M.A."/>
            <person name="Auch B."/>
            <person name="Kono T."/>
            <person name="Mallez S."/>
            <person name="Zhang Y."/>
            <person name="Obille A."/>
            <person name="Becker A."/>
            <person name="Abrahante J.E."/>
            <person name="Garbe J."/>
            <person name="Badalamenti J.P."/>
            <person name="Herman A."/>
            <person name="Mangelson H."/>
            <person name="Liachko I."/>
            <person name="Sullivan S."/>
            <person name="Sone E.D."/>
            <person name="Koren S."/>
            <person name="Silverstein K.A.T."/>
            <person name="Beckman K.B."/>
            <person name="Gohl D.M."/>
        </authorList>
    </citation>
    <scope>NUCLEOTIDE SEQUENCE</scope>
    <source>
        <strain evidence="1">Duluth1</strain>
        <tissue evidence="1">Whole animal</tissue>
    </source>
</reference>
<dbReference type="AlphaFoldDB" id="A0A9D4CZ89"/>
<evidence type="ECO:0000313" key="1">
    <source>
        <dbReference type="EMBL" id="KAH3735222.1"/>
    </source>
</evidence>